<organism evidence="1 2">
    <name type="scientific">Desulfovibrio subterraneus</name>
    <dbReference type="NCBI Taxonomy" id="2718620"/>
    <lineage>
        <taxon>Bacteria</taxon>
        <taxon>Pseudomonadati</taxon>
        <taxon>Thermodesulfobacteriota</taxon>
        <taxon>Desulfovibrionia</taxon>
        <taxon>Desulfovibrionales</taxon>
        <taxon>Desulfovibrionaceae</taxon>
        <taxon>Desulfovibrio</taxon>
    </lineage>
</organism>
<sequence length="128" mass="14757">MYNTKYVLPGLLIFLALFTSPFWAGKVFGTASYERPKLALPAGEKECIEPVEYMRTEHMQILDTWRDQALREGKRTYVASNGKVWNISLQNTCMKCHTNKAEFCDKCHTSNSVTPYCWDCHVEPKGNR</sequence>
<dbReference type="NCBIfam" id="NF038038">
    <property type="entry name" value="cytoc_DsrJ"/>
    <property type="match status" value="1"/>
</dbReference>
<dbReference type="RefSeq" id="WP_174405956.1">
    <property type="nucleotide sequence ID" value="NZ_BLVO01000013.1"/>
</dbReference>
<dbReference type="Proteomes" id="UP000503840">
    <property type="component" value="Unassembled WGS sequence"/>
</dbReference>
<comment type="caution">
    <text evidence="1">The sequence shown here is derived from an EMBL/GenBank/DDBJ whole genome shotgun (WGS) entry which is preliminary data.</text>
</comment>
<name>A0A7J0BKZ6_9BACT</name>
<gene>
    <name evidence="1" type="ORF">DSM101010T_27210</name>
</gene>
<dbReference type="SUPFAM" id="SSF48695">
    <property type="entry name" value="Multiheme cytochromes"/>
    <property type="match status" value="1"/>
</dbReference>
<reference evidence="1 2" key="1">
    <citation type="submission" date="2020-05" db="EMBL/GenBank/DDBJ databases">
        <title>Draft genome sequence of Desulfovibrio sp. strain HN2T.</title>
        <authorList>
            <person name="Ueno A."/>
            <person name="Tamazawa S."/>
            <person name="Tamamura S."/>
            <person name="Murakami T."/>
            <person name="Kiyama T."/>
            <person name="Inomata H."/>
            <person name="Amano Y."/>
            <person name="Miyakawa K."/>
            <person name="Tamaki H."/>
            <person name="Naganuma T."/>
            <person name="Kaneko K."/>
        </authorList>
    </citation>
    <scope>NUCLEOTIDE SEQUENCE [LARGE SCALE GENOMIC DNA]</scope>
    <source>
        <strain evidence="1 2">HN2</strain>
    </source>
</reference>
<keyword evidence="2" id="KW-1185">Reference proteome</keyword>
<accession>A0A7J0BKZ6</accession>
<dbReference type="InterPro" id="IPR047668">
    <property type="entry name" value="DsrJ"/>
</dbReference>
<dbReference type="EMBL" id="BLVO01000013">
    <property type="protein sequence ID" value="GFM34356.1"/>
    <property type="molecule type" value="Genomic_DNA"/>
</dbReference>
<proteinExistence type="predicted"/>
<protein>
    <submittedName>
        <fullName evidence="1">Cytochrome c</fullName>
    </submittedName>
</protein>
<dbReference type="AlphaFoldDB" id="A0A7J0BKZ6"/>
<dbReference type="InterPro" id="IPR036280">
    <property type="entry name" value="Multihaem_cyt_sf"/>
</dbReference>
<evidence type="ECO:0000313" key="1">
    <source>
        <dbReference type="EMBL" id="GFM34356.1"/>
    </source>
</evidence>
<evidence type="ECO:0000313" key="2">
    <source>
        <dbReference type="Proteomes" id="UP000503840"/>
    </source>
</evidence>